<dbReference type="Gene3D" id="3.40.605.10">
    <property type="entry name" value="Aldehyde Dehydrogenase, Chain A, domain 1"/>
    <property type="match status" value="1"/>
</dbReference>
<dbReference type="EC" id="1.2.1.3" evidence="3"/>
<dbReference type="InterPro" id="IPR016163">
    <property type="entry name" value="Ald_DH_C"/>
</dbReference>
<dbReference type="AlphaFoldDB" id="A0AA39TVM5"/>
<comment type="similarity">
    <text evidence="1 6">Belongs to the aldehyde dehydrogenase family.</text>
</comment>
<evidence type="ECO:0000256" key="2">
    <source>
        <dbReference type="ARBA" id="ARBA00023002"/>
    </source>
</evidence>
<evidence type="ECO:0000256" key="4">
    <source>
        <dbReference type="ARBA" id="ARBA00049194"/>
    </source>
</evidence>
<proteinExistence type="inferred from homology"/>
<dbReference type="Pfam" id="PF00171">
    <property type="entry name" value="Aldedh"/>
    <property type="match status" value="1"/>
</dbReference>
<dbReference type="InterPro" id="IPR016162">
    <property type="entry name" value="Ald_DH_N"/>
</dbReference>
<evidence type="ECO:0000256" key="1">
    <source>
        <dbReference type="ARBA" id="ARBA00009986"/>
    </source>
</evidence>
<dbReference type="SUPFAM" id="SSF53720">
    <property type="entry name" value="ALDH-like"/>
    <property type="match status" value="1"/>
</dbReference>
<evidence type="ECO:0000313" key="9">
    <source>
        <dbReference type="Proteomes" id="UP001175001"/>
    </source>
</evidence>
<dbReference type="FunFam" id="3.40.309.10:FF:000012">
    <property type="entry name" value="Betaine aldehyde dehydrogenase"/>
    <property type="match status" value="1"/>
</dbReference>
<evidence type="ECO:0000259" key="7">
    <source>
        <dbReference type="Pfam" id="PF00171"/>
    </source>
</evidence>
<evidence type="ECO:0000256" key="3">
    <source>
        <dbReference type="ARBA" id="ARBA00024226"/>
    </source>
</evidence>
<feature type="active site" evidence="5">
    <location>
        <position position="250"/>
    </location>
</feature>
<dbReference type="InterPro" id="IPR029510">
    <property type="entry name" value="Ald_DH_CS_GLU"/>
</dbReference>
<keyword evidence="2 6" id="KW-0560">Oxidoreductase</keyword>
<gene>
    <name evidence="8" type="primary">ALDH1A2_0</name>
    <name evidence="8" type="ORF">DIS24_g12307</name>
</gene>
<reference evidence="8" key="1">
    <citation type="submission" date="2023-06" db="EMBL/GenBank/DDBJ databases">
        <title>Multi-omics analyses reveal the molecular pathogenesis toolkit of Lasiodiplodia hormozganensis, a cross-kingdom pathogen.</title>
        <authorList>
            <person name="Felix C."/>
            <person name="Meneses R."/>
            <person name="Goncalves M.F.M."/>
            <person name="Tilleman L."/>
            <person name="Duarte A.S."/>
            <person name="Jorrin-Novo J.V."/>
            <person name="Van De Peer Y."/>
            <person name="Deforce D."/>
            <person name="Van Nieuwerburgh F."/>
            <person name="Esteves A.C."/>
            <person name="Alves A."/>
        </authorList>
    </citation>
    <scope>NUCLEOTIDE SEQUENCE</scope>
    <source>
        <strain evidence="8">CBS 339.90</strain>
    </source>
</reference>
<sequence>MADDIETRLFIDGKFVPASDGGTFPLVSPYTSQTVASVSAATAADVDTAVSAASRAFPAWSDMSPSQRGAPLAALANLLLEHKETLAKLEAQSMGKPLTEFFEAEAAAGTFRLYAGQGWTARGTTSLNTPGFVNMTVRQPFGVVGVIIPWNAPLLFFAKKVAPALAAGNTVVVKSSERAPLTSTKLATLINQAGFPPGVLNVLSGLGPAAGAAMSSHMGIRMISFTGSLRTGKAIQAAAAASNLKNVVLELGGKSPAIVFADALPHLDDAVRATAYSVRTNAGQTCMQNSRVYVQRGIADEFVARLRKCLAEVRAGDPLDESTQMGPIVDEEQRRRVLEYVKEGSRTARETITQKAAASSAIVSPTIFLDTPEDAKIMKEEVFGPVVNVNVFDEEDEVVAKANDTEFGLYASVFTSDIDCALRMMKRLDAGTVGVNCTSPTTAMDMPFGGYKQSGLGREGLEHSLSNYLEVKTALIKIKGL</sequence>
<dbReference type="PANTHER" id="PTHR11699">
    <property type="entry name" value="ALDEHYDE DEHYDROGENASE-RELATED"/>
    <property type="match status" value="1"/>
</dbReference>
<keyword evidence="9" id="KW-1185">Reference proteome</keyword>
<organism evidence="8 9">
    <name type="scientific">Lasiodiplodia hormozganensis</name>
    <dbReference type="NCBI Taxonomy" id="869390"/>
    <lineage>
        <taxon>Eukaryota</taxon>
        <taxon>Fungi</taxon>
        <taxon>Dikarya</taxon>
        <taxon>Ascomycota</taxon>
        <taxon>Pezizomycotina</taxon>
        <taxon>Dothideomycetes</taxon>
        <taxon>Dothideomycetes incertae sedis</taxon>
        <taxon>Botryosphaeriales</taxon>
        <taxon>Botryosphaeriaceae</taxon>
        <taxon>Lasiodiplodia</taxon>
    </lineage>
</organism>
<dbReference type="Proteomes" id="UP001175001">
    <property type="component" value="Unassembled WGS sequence"/>
</dbReference>
<dbReference type="EMBL" id="JAUJDW010000249">
    <property type="protein sequence ID" value="KAK0609623.1"/>
    <property type="molecule type" value="Genomic_DNA"/>
</dbReference>
<name>A0AA39TVM5_9PEZI</name>
<dbReference type="GO" id="GO:0046394">
    <property type="term" value="P:carboxylic acid biosynthetic process"/>
    <property type="evidence" value="ECO:0007669"/>
    <property type="project" value="UniProtKB-ARBA"/>
</dbReference>
<dbReference type="InterPro" id="IPR016161">
    <property type="entry name" value="Ald_DH/histidinol_DH"/>
</dbReference>
<dbReference type="FunFam" id="3.40.605.10:FF:000026">
    <property type="entry name" value="Aldehyde dehydrogenase, putative"/>
    <property type="match status" value="1"/>
</dbReference>
<protein>
    <recommendedName>
        <fullName evidence="3">aldehyde dehydrogenase (NAD(+))</fullName>
        <ecNumber evidence="3">1.2.1.3</ecNumber>
    </recommendedName>
</protein>
<feature type="domain" description="Aldehyde dehydrogenase" evidence="7">
    <location>
        <begin position="17"/>
        <end position="473"/>
    </location>
</feature>
<dbReference type="PROSITE" id="PS00687">
    <property type="entry name" value="ALDEHYDE_DEHYDR_GLU"/>
    <property type="match status" value="1"/>
</dbReference>
<dbReference type="FunFam" id="3.40.605.10:FF:000001">
    <property type="entry name" value="Aldehyde dehydrogenase 1"/>
    <property type="match status" value="1"/>
</dbReference>
<evidence type="ECO:0000256" key="6">
    <source>
        <dbReference type="RuleBase" id="RU003345"/>
    </source>
</evidence>
<dbReference type="GO" id="GO:0004029">
    <property type="term" value="F:aldehyde dehydrogenase (NAD+) activity"/>
    <property type="evidence" value="ECO:0007669"/>
    <property type="project" value="UniProtKB-EC"/>
</dbReference>
<accession>A0AA39TVM5</accession>
<comment type="catalytic activity">
    <reaction evidence="4">
        <text>an aldehyde + NAD(+) + H2O = a carboxylate + NADH + 2 H(+)</text>
        <dbReference type="Rhea" id="RHEA:16185"/>
        <dbReference type="ChEBI" id="CHEBI:15377"/>
        <dbReference type="ChEBI" id="CHEBI:15378"/>
        <dbReference type="ChEBI" id="CHEBI:17478"/>
        <dbReference type="ChEBI" id="CHEBI:29067"/>
        <dbReference type="ChEBI" id="CHEBI:57540"/>
        <dbReference type="ChEBI" id="CHEBI:57945"/>
        <dbReference type="EC" id="1.2.1.3"/>
    </reaction>
</comment>
<comment type="caution">
    <text evidence="8">The sequence shown here is derived from an EMBL/GenBank/DDBJ whole genome shotgun (WGS) entry which is preliminary data.</text>
</comment>
<dbReference type="InterPro" id="IPR015590">
    <property type="entry name" value="Aldehyde_DH_dom"/>
</dbReference>
<evidence type="ECO:0000256" key="5">
    <source>
        <dbReference type="PROSITE-ProRule" id="PRU10007"/>
    </source>
</evidence>
<dbReference type="Gene3D" id="3.40.309.10">
    <property type="entry name" value="Aldehyde Dehydrogenase, Chain A, domain 2"/>
    <property type="match status" value="1"/>
</dbReference>
<evidence type="ECO:0000313" key="8">
    <source>
        <dbReference type="EMBL" id="KAK0609623.1"/>
    </source>
</evidence>